<dbReference type="Pfam" id="PF07495">
    <property type="entry name" value="Y_Y_Y"/>
    <property type="match status" value="1"/>
</dbReference>
<dbReference type="InterPro" id="IPR011047">
    <property type="entry name" value="Quinoprotein_ADH-like_sf"/>
</dbReference>
<keyword evidence="2" id="KW-0812">Transmembrane</keyword>
<feature type="domain" description="Two component regulator three Y" evidence="4">
    <location>
        <begin position="681"/>
        <end position="742"/>
    </location>
</feature>
<gene>
    <name evidence="5" type="ORF">FA046_00260</name>
</gene>
<dbReference type="CDD" id="cd00063">
    <property type="entry name" value="FN3"/>
    <property type="match status" value="1"/>
</dbReference>
<dbReference type="InterPro" id="IPR011123">
    <property type="entry name" value="Y_Y_Y"/>
</dbReference>
<evidence type="ECO:0000256" key="2">
    <source>
        <dbReference type="SAM" id="Phobius"/>
    </source>
</evidence>
<evidence type="ECO:0000259" key="4">
    <source>
        <dbReference type="Pfam" id="PF07495"/>
    </source>
</evidence>
<organism evidence="5 6">
    <name type="scientific">Pedobacter cryophilus</name>
    <dbReference type="NCBI Taxonomy" id="2571271"/>
    <lineage>
        <taxon>Bacteria</taxon>
        <taxon>Pseudomonadati</taxon>
        <taxon>Bacteroidota</taxon>
        <taxon>Sphingobacteriia</taxon>
        <taxon>Sphingobacteriales</taxon>
        <taxon>Sphingobacteriaceae</taxon>
        <taxon>Pedobacter</taxon>
    </lineage>
</organism>
<sequence>MRKSITLFVFGFLIFNSSAFGDYFQSIGVPYVQNYTKSSHLAGNQNWSVTVDENQIMYFGNSEGLLSFNGNAWQLHKIPHHLIVRSVAADLKGKIYTGGFGEMGYWSYDARAVLKYHSLTHLIPKNYKLNDEIWKIYADGDRIIFQSFGAIFIYQNGKIKIIEQGPYLFLMKANNRFFVEVIRKGLFELKGNQLQFIKGSEIISNTSVLSILPFDLNSFVIGTSNNGLYLFKDNKIIPWEIPANQFLKTYQLNNGVALYDKYFAFGTILNGVIIIDKAGNIIQRINKSSGLQNNTVLSLFADNAQNLWAGLDNGIDRIELNSPLSFFFDKTGAFGTVYSSIIYGDKIYLGTNQGLFYSGWDATNKTQFFDFKLIPGSQGQVWDLSVIDGVLFCGHNNGTFKVKGATIEKISSVNGGWILKKMNLQPNKLIQGTYNGLVIYNKLANGAFTFSHKINGFTAPSRYVEQDAKGNIWVSHAYKGLFKINLNKDLTAIKGPIKSYDDKAGLPSNYGINVFNLDGKIIFSSDSGFYVYDDISDRFKKYEELNKGLGSFNTSNKVIKADEKNYWFIEHGKVSLVDFTLAGKIKVNANLFSILNGRMVQDYENISKISEDLYLISVDDGFVLFNKKLKLVKQKIPAVFIGKIENIAANNFTITESGLLSKDVKIDYNQNSLRINYGLPYYRQGKIVYQYYLKGYSKSWSSWSTIPQKDFTNLPYGDYEFKVRAKVNDTEVSEISTFSFEVSPPFYATVWAIMVYLMLFSIAVYIIREWYFKKLQKHQEKIQYQLQQERDDHLKEESAINEQKLIKLKTEKLQAELESKSREVTNSAMNIVYKNELLQKIKDEIVNLKDAQGKKLTEDQLKRIQKIIDEGMNDERDWNLFESSFNETHENFFKKLKAGHPDLVPNDLKLCAYLRMNMSSKEMASLLNISLRGVEIRRYRLRKKLDISHDKNLVEFLIEL</sequence>
<dbReference type="GO" id="GO:0003677">
    <property type="term" value="F:DNA binding"/>
    <property type="evidence" value="ECO:0007669"/>
    <property type="project" value="InterPro"/>
</dbReference>
<proteinExistence type="predicted"/>
<dbReference type="SUPFAM" id="SSF46894">
    <property type="entry name" value="C-terminal effector domain of the bipartite response regulators"/>
    <property type="match status" value="1"/>
</dbReference>
<dbReference type="PANTHER" id="PTHR43547:SF2">
    <property type="entry name" value="HYBRID SIGNAL TRANSDUCTION HISTIDINE KINASE C"/>
    <property type="match status" value="1"/>
</dbReference>
<dbReference type="PANTHER" id="PTHR43547">
    <property type="entry name" value="TWO-COMPONENT HISTIDINE KINASE"/>
    <property type="match status" value="1"/>
</dbReference>
<evidence type="ECO:0000313" key="6">
    <source>
        <dbReference type="Proteomes" id="UP000308181"/>
    </source>
</evidence>
<keyword evidence="1" id="KW-0597">Phosphoprotein</keyword>
<keyword evidence="6" id="KW-1185">Reference proteome</keyword>
<dbReference type="Gene3D" id="2.60.40.10">
    <property type="entry name" value="Immunoglobulins"/>
    <property type="match status" value="1"/>
</dbReference>
<reference evidence="5 6" key="1">
    <citation type="submission" date="2019-04" db="EMBL/GenBank/DDBJ databases">
        <title>Pedobacter sp. AR-3-17 sp. nov., isolated from Arctic soil.</title>
        <authorList>
            <person name="Dahal R.H."/>
            <person name="Kim D.-U."/>
        </authorList>
    </citation>
    <scope>NUCLEOTIDE SEQUENCE [LARGE SCALE GENOMIC DNA]</scope>
    <source>
        <strain evidence="5 6">AR-3-17</strain>
    </source>
</reference>
<dbReference type="InterPro" id="IPR003961">
    <property type="entry name" value="FN3_dom"/>
</dbReference>
<dbReference type="OrthoDB" id="9809670at2"/>
<dbReference type="SUPFAM" id="SSF50998">
    <property type="entry name" value="Quinoprotein alcohol dehydrogenase-like"/>
    <property type="match status" value="1"/>
</dbReference>
<evidence type="ECO:0000313" key="5">
    <source>
        <dbReference type="EMBL" id="TKC00151.1"/>
    </source>
</evidence>
<evidence type="ECO:0000256" key="1">
    <source>
        <dbReference type="ARBA" id="ARBA00022553"/>
    </source>
</evidence>
<accession>A0A4V5NXN1</accession>
<keyword evidence="3" id="KW-0732">Signal</keyword>
<dbReference type="GO" id="GO:0006355">
    <property type="term" value="P:regulation of DNA-templated transcription"/>
    <property type="evidence" value="ECO:0007669"/>
    <property type="project" value="InterPro"/>
</dbReference>
<dbReference type="Gene3D" id="1.10.10.10">
    <property type="entry name" value="Winged helix-like DNA-binding domain superfamily/Winged helix DNA-binding domain"/>
    <property type="match status" value="1"/>
</dbReference>
<dbReference type="InterPro" id="IPR036388">
    <property type="entry name" value="WH-like_DNA-bd_sf"/>
</dbReference>
<dbReference type="InterPro" id="IPR016032">
    <property type="entry name" value="Sig_transdc_resp-reg_C-effctor"/>
</dbReference>
<keyword evidence="2" id="KW-0472">Membrane</keyword>
<dbReference type="GO" id="GO:0000155">
    <property type="term" value="F:phosphorelay sensor kinase activity"/>
    <property type="evidence" value="ECO:0007669"/>
    <property type="project" value="TreeGrafter"/>
</dbReference>
<protein>
    <submittedName>
        <fullName evidence="5">Transcriptional regulator</fullName>
    </submittedName>
</protein>
<feature type="transmembrane region" description="Helical" evidence="2">
    <location>
        <begin position="746"/>
        <end position="767"/>
    </location>
</feature>
<evidence type="ECO:0000256" key="3">
    <source>
        <dbReference type="SAM" id="SignalP"/>
    </source>
</evidence>
<dbReference type="RefSeq" id="WP_136824360.1">
    <property type="nucleotide sequence ID" value="NZ_SWBP01000001.1"/>
</dbReference>
<comment type="caution">
    <text evidence="5">The sequence shown here is derived from an EMBL/GenBank/DDBJ whole genome shotgun (WGS) entry which is preliminary data.</text>
</comment>
<dbReference type="InterPro" id="IPR013783">
    <property type="entry name" value="Ig-like_fold"/>
</dbReference>
<dbReference type="AlphaFoldDB" id="A0A4V5NXN1"/>
<dbReference type="Proteomes" id="UP000308181">
    <property type="component" value="Unassembled WGS sequence"/>
</dbReference>
<feature type="chain" id="PRO_5020411726" evidence="3">
    <location>
        <begin position="22"/>
        <end position="960"/>
    </location>
</feature>
<keyword evidence="2" id="KW-1133">Transmembrane helix</keyword>
<dbReference type="Gene3D" id="2.130.10.10">
    <property type="entry name" value="YVTN repeat-like/Quinoprotein amine dehydrogenase"/>
    <property type="match status" value="2"/>
</dbReference>
<dbReference type="InterPro" id="IPR015943">
    <property type="entry name" value="WD40/YVTN_repeat-like_dom_sf"/>
</dbReference>
<dbReference type="EMBL" id="SWBP01000001">
    <property type="protein sequence ID" value="TKC00151.1"/>
    <property type="molecule type" value="Genomic_DNA"/>
</dbReference>
<name>A0A4V5NXN1_9SPHI</name>
<feature type="signal peptide" evidence="3">
    <location>
        <begin position="1"/>
        <end position="21"/>
    </location>
</feature>